<evidence type="ECO:0000313" key="3">
    <source>
        <dbReference type="Proteomes" id="UP000194761"/>
    </source>
</evidence>
<evidence type="ECO:0000313" key="2">
    <source>
        <dbReference type="EMBL" id="OUC93106.1"/>
    </source>
</evidence>
<dbReference type="EMBL" id="NGFP01000148">
    <property type="protein sequence ID" value="OUC93106.1"/>
    <property type="molecule type" value="Genomic_DNA"/>
</dbReference>
<dbReference type="AlphaFoldDB" id="A0A243REG0"/>
<organism evidence="2 3">
    <name type="scientific">Streptosporangium minutum</name>
    <dbReference type="NCBI Taxonomy" id="569862"/>
    <lineage>
        <taxon>Bacteria</taxon>
        <taxon>Bacillati</taxon>
        <taxon>Actinomycetota</taxon>
        <taxon>Actinomycetes</taxon>
        <taxon>Streptosporangiales</taxon>
        <taxon>Streptosporangiaceae</taxon>
        <taxon>Streptosporangium</taxon>
    </lineage>
</organism>
<comment type="caution">
    <text evidence="2">The sequence shown here is derived from an EMBL/GenBank/DDBJ whole genome shotgun (WGS) entry which is preliminary data.</text>
</comment>
<reference evidence="2 3" key="1">
    <citation type="submission" date="2017-05" db="EMBL/GenBank/DDBJ databases">
        <title>Biotechnological potential of actinobacteria isolated from South African environments.</title>
        <authorList>
            <person name="Le Roes-Hill M."/>
            <person name="Prins A."/>
            <person name="Durrell K.A."/>
        </authorList>
    </citation>
    <scope>NUCLEOTIDE SEQUENCE [LARGE SCALE GENOMIC DNA]</scope>
    <source>
        <strain evidence="2">M26</strain>
    </source>
</reference>
<gene>
    <name evidence="2" type="ORF">CA984_27440</name>
</gene>
<dbReference type="SUPFAM" id="SSF55961">
    <property type="entry name" value="Bet v1-like"/>
    <property type="match status" value="1"/>
</dbReference>
<evidence type="ECO:0000256" key="1">
    <source>
        <dbReference type="SAM" id="MobiDB-lite"/>
    </source>
</evidence>
<feature type="region of interest" description="Disordered" evidence="1">
    <location>
        <begin position="1"/>
        <end position="21"/>
    </location>
</feature>
<accession>A0A243REG0</accession>
<proteinExistence type="predicted"/>
<evidence type="ECO:0008006" key="4">
    <source>
        <dbReference type="Google" id="ProtNLM"/>
    </source>
</evidence>
<protein>
    <recommendedName>
        <fullName evidence="4">Polyketide cyclase</fullName>
    </recommendedName>
</protein>
<keyword evidence="3" id="KW-1185">Reference proteome</keyword>
<feature type="compositionally biased region" description="Basic and acidic residues" evidence="1">
    <location>
        <begin position="1"/>
        <end position="10"/>
    </location>
</feature>
<name>A0A243REG0_9ACTN</name>
<dbReference type="Proteomes" id="UP000194761">
    <property type="component" value="Unassembled WGS sequence"/>
</dbReference>
<sequence>MIELSSRERTQPPPPHMVWESLAAPRRPGGRQWLDLHSDEVEPRTLRAVEPELVVWSSLWPERPHDEIRFDIQPTKDGGCSLRWTLLTPAEAPEQAVIDRLRHRLNFLINAQLRFSFGQ</sequence>